<dbReference type="GO" id="GO:1901135">
    <property type="term" value="P:carbohydrate derivative metabolic process"/>
    <property type="evidence" value="ECO:0007669"/>
    <property type="project" value="InterPro"/>
</dbReference>
<dbReference type="SUPFAM" id="SSF46689">
    <property type="entry name" value="Homeodomain-like"/>
    <property type="match status" value="1"/>
</dbReference>
<dbReference type="Gene3D" id="3.40.50.10490">
    <property type="entry name" value="Glucose-6-phosphate isomerase like protein, domain 1"/>
    <property type="match status" value="1"/>
</dbReference>
<dbReference type="BioCyc" id="ECAT999415-HMP:GTTI-1574-MONOMER"/>
<dbReference type="InterPro" id="IPR001347">
    <property type="entry name" value="SIS_dom"/>
</dbReference>
<evidence type="ECO:0000259" key="4">
    <source>
        <dbReference type="PROSITE" id="PS51071"/>
    </source>
</evidence>
<dbReference type="GO" id="GO:0003677">
    <property type="term" value="F:DNA binding"/>
    <property type="evidence" value="ECO:0007669"/>
    <property type="project" value="UniProtKB-KW"/>
</dbReference>
<keyword evidence="2" id="KW-0238">DNA-binding</keyword>
<feature type="domain" description="SIS" evidence="5">
    <location>
        <begin position="115"/>
        <end position="254"/>
    </location>
</feature>
<dbReference type="Gene3D" id="1.10.10.10">
    <property type="entry name" value="Winged helix-like DNA-binding domain superfamily/Winged helix DNA-binding domain"/>
    <property type="match status" value="1"/>
</dbReference>
<dbReference type="PANTHER" id="PTHR30514">
    <property type="entry name" value="GLUCOKINASE"/>
    <property type="match status" value="1"/>
</dbReference>
<dbReference type="Pfam" id="PF01380">
    <property type="entry name" value="SIS"/>
    <property type="match status" value="1"/>
</dbReference>
<evidence type="ECO:0000256" key="1">
    <source>
        <dbReference type="ARBA" id="ARBA00023015"/>
    </source>
</evidence>
<evidence type="ECO:0000313" key="6">
    <source>
        <dbReference type="EMBL" id="EMD16116.1"/>
    </source>
</evidence>
<dbReference type="GO" id="GO:0003700">
    <property type="term" value="F:DNA-binding transcription factor activity"/>
    <property type="evidence" value="ECO:0007669"/>
    <property type="project" value="InterPro"/>
</dbReference>
<dbReference type="AlphaFoldDB" id="M2Q1G8"/>
<accession>M2Q1G8</accession>
<keyword evidence="1" id="KW-0805">Transcription regulation</keyword>
<feature type="domain" description="HTH rpiR-type" evidence="4">
    <location>
        <begin position="1"/>
        <end position="77"/>
    </location>
</feature>
<protein>
    <recommendedName>
        <fullName evidence="8">HTH rpiR-type domain-containing protein</fullName>
    </recommendedName>
</protein>
<organism evidence="6 7">
    <name type="scientific">Eggerthia catenaformis OT 569 = DSM 20559</name>
    <dbReference type="NCBI Taxonomy" id="999415"/>
    <lineage>
        <taxon>Bacteria</taxon>
        <taxon>Bacillati</taxon>
        <taxon>Bacillota</taxon>
        <taxon>Erysipelotrichia</taxon>
        <taxon>Erysipelotrichales</taxon>
        <taxon>Coprobacillaceae</taxon>
        <taxon>Eggerthia</taxon>
    </lineage>
</organism>
<gene>
    <name evidence="6" type="ORF">HMPREF9943_01519</name>
</gene>
<dbReference type="PANTHER" id="PTHR30514:SF1">
    <property type="entry name" value="HTH-TYPE TRANSCRIPTIONAL REGULATOR HEXR-RELATED"/>
    <property type="match status" value="1"/>
</dbReference>
<dbReference type="PROSITE" id="PS51464">
    <property type="entry name" value="SIS"/>
    <property type="match status" value="1"/>
</dbReference>
<dbReference type="GO" id="GO:0097367">
    <property type="term" value="F:carbohydrate derivative binding"/>
    <property type="evidence" value="ECO:0007669"/>
    <property type="project" value="InterPro"/>
</dbReference>
<dbReference type="STRING" id="999415.HMPREF9943_01519"/>
<evidence type="ECO:0000256" key="3">
    <source>
        <dbReference type="ARBA" id="ARBA00023163"/>
    </source>
</evidence>
<evidence type="ECO:0000259" key="5">
    <source>
        <dbReference type="PROSITE" id="PS51464"/>
    </source>
</evidence>
<sequence>MNPLEKLDFYKNIYTKKDYNIYEYIKKHPNSITRFNVEMLAKEIPASKAAIIRFSKKIGYKGFSEFKFEMTRYIVSGGRENENETMDTIQSITSLYAGFIRQINETISLDDVSFIAKKIANARYVKIFGQNRSYTAAMQFRHRLAKIGYDAEAIRGLILFDQIIDYLEKDDLIIFFTTQARSKFYKNYIKKARKNGVAVIIISCAQTALLNEASYSIILPSISDASESSFLDNQALFFVFIEILLAEIAYRIQKN</sequence>
<dbReference type="eggNOG" id="COG1737">
    <property type="taxonomic scope" value="Bacteria"/>
</dbReference>
<dbReference type="Pfam" id="PF01418">
    <property type="entry name" value="HTH_6"/>
    <property type="match status" value="1"/>
</dbReference>
<name>M2Q1G8_9FIRM</name>
<dbReference type="CDD" id="cd05013">
    <property type="entry name" value="SIS_RpiR"/>
    <property type="match status" value="1"/>
</dbReference>
<proteinExistence type="predicted"/>
<dbReference type="InterPro" id="IPR046348">
    <property type="entry name" value="SIS_dom_sf"/>
</dbReference>
<dbReference type="PROSITE" id="PS51071">
    <property type="entry name" value="HTH_RPIR"/>
    <property type="match status" value="1"/>
</dbReference>
<keyword evidence="7" id="KW-1185">Reference proteome</keyword>
<dbReference type="InterPro" id="IPR000281">
    <property type="entry name" value="HTH_RpiR"/>
</dbReference>
<keyword evidence="3" id="KW-0804">Transcription</keyword>
<dbReference type="OrthoDB" id="9762536at2"/>
<evidence type="ECO:0000313" key="7">
    <source>
        <dbReference type="Proteomes" id="UP000011758"/>
    </source>
</evidence>
<dbReference type="InterPro" id="IPR035472">
    <property type="entry name" value="RpiR-like_SIS"/>
</dbReference>
<dbReference type="Proteomes" id="UP000011758">
    <property type="component" value="Unassembled WGS sequence"/>
</dbReference>
<reference evidence="6 7" key="1">
    <citation type="submission" date="2013-02" db="EMBL/GenBank/DDBJ databases">
        <title>The Genome Sequence of Lactobacillus catenaformis F0143.</title>
        <authorList>
            <consortium name="The Broad Institute Genome Sequencing Platform"/>
            <person name="Earl A."/>
            <person name="Ward D."/>
            <person name="Feldgarden M."/>
            <person name="Gevers D."/>
            <person name="Izard J."/>
            <person name="Blanton J.M."/>
            <person name="Mathney J."/>
            <person name="Dewhirst F.E."/>
            <person name="Young S.K."/>
            <person name="Zeng Q."/>
            <person name="Gargeya S."/>
            <person name="Fitzgerald M."/>
            <person name="Haas B."/>
            <person name="Abouelleil A."/>
            <person name="Alvarado L."/>
            <person name="Arachchi H.M."/>
            <person name="Berlin A."/>
            <person name="Chapman S.B."/>
            <person name="Gearin G."/>
            <person name="Goldberg J."/>
            <person name="Griggs A."/>
            <person name="Gujja S."/>
            <person name="Hansen M."/>
            <person name="Heiman D."/>
            <person name="Howarth C."/>
            <person name="Larimer J."/>
            <person name="Lui A."/>
            <person name="MacDonald P.J.P."/>
            <person name="McCowen C."/>
            <person name="Montmayeur A."/>
            <person name="Murphy C."/>
            <person name="Neiman D."/>
            <person name="Pearson M."/>
            <person name="Priest M."/>
            <person name="Roberts A."/>
            <person name="Saif S."/>
            <person name="Shea T."/>
            <person name="Sisk P."/>
            <person name="Stolte C."/>
            <person name="Sykes S."/>
            <person name="Wortman J."/>
            <person name="Nusbaum C."/>
            <person name="Birren B."/>
        </authorList>
    </citation>
    <scope>NUCLEOTIDE SEQUENCE [LARGE SCALE GENOMIC DNA]</scope>
    <source>
        <strain evidence="6 7">OT 569</strain>
    </source>
</reference>
<dbReference type="InterPro" id="IPR009057">
    <property type="entry name" value="Homeodomain-like_sf"/>
</dbReference>
<dbReference type="EMBL" id="AGEJ01000024">
    <property type="protein sequence ID" value="EMD16116.1"/>
    <property type="molecule type" value="Genomic_DNA"/>
</dbReference>
<dbReference type="SUPFAM" id="SSF53697">
    <property type="entry name" value="SIS domain"/>
    <property type="match status" value="1"/>
</dbReference>
<evidence type="ECO:0000256" key="2">
    <source>
        <dbReference type="ARBA" id="ARBA00023125"/>
    </source>
</evidence>
<evidence type="ECO:0008006" key="8">
    <source>
        <dbReference type="Google" id="ProtNLM"/>
    </source>
</evidence>
<dbReference type="RefSeq" id="WP_004803698.1">
    <property type="nucleotide sequence ID" value="NZ_KB446649.1"/>
</dbReference>
<comment type="caution">
    <text evidence="6">The sequence shown here is derived from an EMBL/GenBank/DDBJ whole genome shotgun (WGS) entry which is preliminary data.</text>
</comment>
<dbReference type="InterPro" id="IPR036388">
    <property type="entry name" value="WH-like_DNA-bd_sf"/>
</dbReference>
<dbReference type="InterPro" id="IPR047640">
    <property type="entry name" value="RpiR-like"/>
</dbReference>